<evidence type="ECO:0008006" key="3">
    <source>
        <dbReference type="Google" id="ProtNLM"/>
    </source>
</evidence>
<feature type="non-terminal residue" evidence="1">
    <location>
        <position position="1"/>
    </location>
</feature>
<sequence length="1063" mass="117951">YNTEMESLSAKVKLYNTDLDKFNKRWESNITAEGFEGGPLEYMQYVNEGKALEKRSDALDIELNKKESEGTRIVNRYFVEVKDGLVPKSEFNKLSKDNQSLLMKVGMVEFTRKQERLIAIQEKFLKDFEVEPGKYDVYKLAEYFKSKSTSKTDEGQQAYIIAGMTIYGLGDDAKEAAEWVTATPLQKFDIMKKSGDLKENDFFAGVDEKTGAIKYITLTDKQTKLYKEQNLDKATPDEKIGSLKMARDIGFIDPAVVKGLPYGLGEKGSAYSKERQDAVNKYWASLPQETRNAVVASVATWQAGQPGTLETLKGTGYIIAGQIPVVGTALNWNRMSTGWKVGSVVLDVLCIASFLPAKTSFGGNIFKLKFNPSTEFKTAVSTAKDAGKAFGKAQEATNALSTMQKLNLLRSTGVKPNIATLNKFRGYVHEAVIASAKADQRFVDALGSVRNLDKTDVIWLERYSKMKGLSDAITDVGKYSTKLEKDWAKFRGKWGTGASSKFGSEGMTGQLKLTQQAQQQYLRDYQAVVRTRQKLMEAMKKVSQSTREGARKNPALMRAEEKLPRWSEQGRGWRKGPQPFEPRQVSRLEPKLKKLLGESNKLKQAIGKVERFDPEIAAGLRAKLARILHDADNLRGPQLDYWTGRISRMKVPSDPGATARAVEKFLKDMDNSIAKSIDDDFNALLKDAKAAADKQEDYLRWKGKDIAEGKPWEMPSGSKVKTAVAEKVAERTKVAEKVSGGKGAKSRAAAVETKKSTALKTEEKVATKEKAATEKVIEAAKEEGESKFGMKPKPKDGYKGKQREIPSEVYGRMTAAQIAKYYGNQAVTEAIGTPITRTLTSSQMRTAEQANQAYQQSLTTGLDAATKAFIEEMSKTQDRVKASNMADAAAKDAVDAETKTLTNTKVKTAVETATLTAIKRMLINQEKINIRKFEKEKLIKQKIKLLPGGGTDLEIKEVRGVPPNPGVISWDAGVVKVLVKPPYREGTEDIDYDRLKVARKGKGSQESTLKVTGGKAPQLLVLGRGFDRINVIKGKRMTHRRVRGPGIIDRQGRIHRQRRGSVI</sequence>
<evidence type="ECO:0000313" key="2">
    <source>
        <dbReference type="Proteomes" id="UP001196980"/>
    </source>
</evidence>
<dbReference type="Proteomes" id="UP001196980">
    <property type="component" value="Unassembled WGS sequence"/>
</dbReference>
<proteinExistence type="predicted"/>
<protein>
    <recommendedName>
        <fullName evidence="3">Pre-toxin TG domain-containing protein</fullName>
    </recommendedName>
</protein>
<name>A0ABS6RX57_9BACT</name>
<reference evidence="1 2" key="1">
    <citation type="journal article" date="2020" name="J Geophys Res Biogeosci">
        <title>Magnetotaxis as an Adaptation to Enable Bacterial Shuttling of Microbial Sulfur and Sulfur Cycling Across Aquatic Oxic#Anoxic Interfaces.</title>
        <authorList>
            <person name="Li J."/>
            <person name="Liu P."/>
            <person name="Wang J."/>
            <person name="Roberts A.P."/>
            <person name="Pan Y."/>
        </authorList>
    </citation>
    <scope>NUCLEOTIDE SEQUENCE [LARGE SCALE GENOMIC DNA]</scope>
    <source>
        <strain evidence="1 2">MYR-1_YQ</strain>
    </source>
</reference>
<organism evidence="1 2">
    <name type="scientific">Candidatus Magnetobacterium casense</name>
    <dbReference type="NCBI Taxonomy" id="1455061"/>
    <lineage>
        <taxon>Bacteria</taxon>
        <taxon>Pseudomonadati</taxon>
        <taxon>Nitrospirota</taxon>
        <taxon>Thermodesulfovibrionia</taxon>
        <taxon>Thermodesulfovibrionales</taxon>
        <taxon>Candidatus Magnetobacteriaceae</taxon>
        <taxon>Candidatus Magnetobacterium</taxon>
    </lineage>
</organism>
<gene>
    <name evidence="1" type="ORF">HWQ67_06450</name>
</gene>
<evidence type="ECO:0000313" key="1">
    <source>
        <dbReference type="EMBL" id="MBV6341222.1"/>
    </source>
</evidence>
<accession>A0ABS6RX57</accession>
<dbReference type="EMBL" id="JABXWD010000083">
    <property type="protein sequence ID" value="MBV6341222.1"/>
    <property type="molecule type" value="Genomic_DNA"/>
</dbReference>
<comment type="caution">
    <text evidence="1">The sequence shown here is derived from an EMBL/GenBank/DDBJ whole genome shotgun (WGS) entry which is preliminary data.</text>
</comment>
<keyword evidence="2" id="KW-1185">Reference proteome</keyword>